<evidence type="ECO:0000256" key="1">
    <source>
        <dbReference type="SAM" id="MobiDB-lite"/>
    </source>
</evidence>
<feature type="region of interest" description="Disordered" evidence="1">
    <location>
        <begin position="83"/>
        <end position="105"/>
    </location>
</feature>
<dbReference type="Proteomes" id="UP000823775">
    <property type="component" value="Unassembled WGS sequence"/>
</dbReference>
<proteinExistence type="predicted"/>
<name>A0ABS8S668_DATST</name>
<comment type="caution">
    <text evidence="2">The sequence shown here is derived from an EMBL/GenBank/DDBJ whole genome shotgun (WGS) entry which is preliminary data.</text>
</comment>
<dbReference type="EMBL" id="JACEIK010000305">
    <property type="protein sequence ID" value="MCD7454523.1"/>
    <property type="molecule type" value="Genomic_DNA"/>
</dbReference>
<evidence type="ECO:0000313" key="3">
    <source>
        <dbReference type="Proteomes" id="UP000823775"/>
    </source>
</evidence>
<feature type="region of interest" description="Disordered" evidence="1">
    <location>
        <begin position="1"/>
        <end position="26"/>
    </location>
</feature>
<protein>
    <submittedName>
        <fullName evidence="2">Uncharacterized protein</fullName>
    </submittedName>
</protein>
<evidence type="ECO:0000313" key="2">
    <source>
        <dbReference type="EMBL" id="MCD7454523.1"/>
    </source>
</evidence>
<accession>A0ABS8S668</accession>
<sequence length="105" mass="11456">MEVEKGQKESAAAAATPPVTPCGWKRSNDGSFMSNLKEQFHDFVNTPLADHKGIKNHIGSDGRNSIIDVVGLKQMVEKFRKEVHGLKKGGENSSTIQSLPAEDNH</sequence>
<gene>
    <name evidence="2" type="ORF">HAX54_025144</name>
</gene>
<keyword evidence="3" id="KW-1185">Reference proteome</keyword>
<reference evidence="2 3" key="1">
    <citation type="journal article" date="2021" name="BMC Genomics">
        <title>Datura genome reveals duplications of psychoactive alkaloid biosynthetic genes and high mutation rate following tissue culture.</title>
        <authorList>
            <person name="Rajewski A."/>
            <person name="Carter-House D."/>
            <person name="Stajich J."/>
            <person name="Litt A."/>
        </authorList>
    </citation>
    <scope>NUCLEOTIDE SEQUENCE [LARGE SCALE GENOMIC DNA]</scope>
    <source>
        <strain evidence="2">AR-01</strain>
    </source>
</reference>
<organism evidence="2 3">
    <name type="scientific">Datura stramonium</name>
    <name type="common">Jimsonweed</name>
    <name type="synonym">Common thornapple</name>
    <dbReference type="NCBI Taxonomy" id="4076"/>
    <lineage>
        <taxon>Eukaryota</taxon>
        <taxon>Viridiplantae</taxon>
        <taxon>Streptophyta</taxon>
        <taxon>Embryophyta</taxon>
        <taxon>Tracheophyta</taxon>
        <taxon>Spermatophyta</taxon>
        <taxon>Magnoliopsida</taxon>
        <taxon>eudicotyledons</taxon>
        <taxon>Gunneridae</taxon>
        <taxon>Pentapetalae</taxon>
        <taxon>asterids</taxon>
        <taxon>lamiids</taxon>
        <taxon>Solanales</taxon>
        <taxon>Solanaceae</taxon>
        <taxon>Solanoideae</taxon>
        <taxon>Datureae</taxon>
        <taxon>Datura</taxon>
    </lineage>
</organism>